<protein>
    <submittedName>
        <fullName evidence="2">Glyoxalase</fullName>
    </submittedName>
</protein>
<dbReference type="PANTHER" id="PTHR36503:SF2">
    <property type="entry name" value="BLR2408 PROTEIN"/>
    <property type="match status" value="1"/>
</dbReference>
<dbReference type="RefSeq" id="WP_147826119.1">
    <property type="nucleotide sequence ID" value="NZ_BAAARG010000003.1"/>
</dbReference>
<reference evidence="2 3" key="1">
    <citation type="submission" date="2019-08" db="EMBL/GenBank/DDBJ databases">
        <authorList>
            <person name="Dong K."/>
        </authorList>
    </citation>
    <scope>NUCLEOTIDE SEQUENCE [LARGE SCALE GENOMIC DNA]</scope>
    <source>
        <strain evidence="2 3">M4-8</strain>
    </source>
</reference>
<feature type="domain" description="Glyoxalase/Bleomycin resistance-like N-terminal" evidence="1">
    <location>
        <begin position="3"/>
        <end position="39"/>
    </location>
</feature>
<dbReference type="Pfam" id="PF22677">
    <property type="entry name" value="Ble-like_N"/>
    <property type="match status" value="1"/>
</dbReference>
<organism evidence="2 3">
    <name type="scientific">Microbacterium mitrae</name>
    <dbReference type="NCBI Taxonomy" id="664640"/>
    <lineage>
        <taxon>Bacteria</taxon>
        <taxon>Bacillati</taxon>
        <taxon>Actinomycetota</taxon>
        <taxon>Actinomycetes</taxon>
        <taxon>Micrococcales</taxon>
        <taxon>Microbacteriaceae</taxon>
        <taxon>Microbacterium</taxon>
    </lineage>
</organism>
<dbReference type="Proteomes" id="UP000321196">
    <property type="component" value="Unassembled WGS sequence"/>
</dbReference>
<evidence type="ECO:0000259" key="1">
    <source>
        <dbReference type="Pfam" id="PF22677"/>
    </source>
</evidence>
<dbReference type="InterPro" id="IPR029068">
    <property type="entry name" value="Glyas_Bleomycin-R_OHBP_Dase"/>
</dbReference>
<dbReference type="InterPro" id="IPR053863">
    <property type="entry name" value="Glyoxy/Ble-like_N"/>
</dbReference>
<dbReference type="Gene3D" id="3.10.180.10">
    <property type="entry name" value="2,3-Dihydroxybiphenyl 1,2-Dioxygenase, domain 1"/>
    <property type="match status" value="1"/>
</dbReference>
<dbReference type="SUPFAM" id="SSF54593">
    <property type="entry name" value="Glyoxalase/Bleomycin resistance protein/Dihydroxybiphenyl dioxygenase"/>
    <property type="match status" value="1"/>
</dbReference>
<evidence type="ECO:0000313" key="2">
    <source>
        <dbReference type="EMBL" id="TXK04063.1"/>
    </source>
</evidence>
<name>A0A5C8HNZ4_9MICO</name>
<proteinExistence type="predicted"/>
<dbReference type="OrthoDB" id="4265398at2"/>
<dbReference type="PANTHER" id="PTHR36503">
    <property type="entry name" value="BLR2520 PROTEIN"/>
    <property type="match status" value="1"/>
</dbReference>
<keyword evidence="3" id="KW-1185">Reference proteome</keyword>
<sequence length="143" mass="15900">MTMIFVNLPTSDLDRSKEFYTALGCEINPLFTDENAASVVWSENVHFMVLTREYFATFTTKTVVDPRDSAQVLIALTRDSREHVDETLAAGLAAGGSEPREPQDYGFMYSRSLEDLDGNILEFLYMEPGAAEAGPEAYLADVE</sequence>
<dbReference type="AlphaFoldDB" id="A0A5C8HNZ4"/>
<evidence type="ECO:0000313" key="3">
    <source>
        <dbReference type="Proteomes" id="UP000321196"/>
    </source>
</evidence>
<dbReference type="EMBL" id="VRSW01000003">
    <property type="protein sequence ID" value="TXK04063.1"/>
    <property type="molecule type" value="Genomic_DNA"/>
</dbReference>
<gene>
    <name evidence="2" type="ORF">FVP60_09850</name>
</gene>
<comment type="caution">
    <text evidence="2">The sequence shown here is derived from an EMBL/GenBank/DDBJ whole genome shotgun (WGS) entry which is preliminary data.</text>
</comment>
<accession>A0A5C8HNZ4</accession>